<dbReference type="STRING" id="1855383.SAMN05216548_103195"/>
<dbReference type="OrthoDB" id="9777193at2"/>
<dbReference type="PANTHER" id="PTHR43293">
    <property type="entry name" value="ACETATE COA-TRANSFERASE YDIF"/>
    <property type="match status" value="1"/>
</dbReference>
<protein>
    <submittedName>
        <fullName evidence="1">Glutaconate CoA-transferase subunit A</fullName>
    </submittedName>
</protein>
<name>A0A1H9ELU3_9HYPH</name>
<evidence type="ECO:0000313" key="1">
    <source>
        <dbReference type="EMBL" id="SEQ25978.1"/>
    </source>
</evidence>
<dbReference type="Pfam" id="PF01144">
    <property type="entry name" value="CoA_trans"/>
    <property type="match status" value="1"/>
</dbReference>
<proteinExistence type="predicted"/>
<dbReference type="SUPFAM" id="SSF100950">
    <property type="entry name" value="NagB/RpiA/CoA transferase-like"/>
    <property type="match status" value="1"/>
</dbReference>
<dbReference type="PANTHER" id="PTHR43293:SF3">
    <property type="entry name" value="CHOLESTEROL RING-CLEAVING HYDROLASE IPDB SUBUNIT"/>
    <property type="match status" value="1"/>
</dbReference>
<evidence type="ECO:0000313" key="2">
    <source>
        <dbReference type="Proteomes" id="UP000199647"/>
    </source>
</evidence>
<dbReference type="InterPro" id="IPR037171">
    <property type="entry name" value="NagB/RpiA_transferase-like"/>
</dbReference>
<dbReference type="GO" id="GO:0008410">
    <property type="term" value="F:CoA-transferase activity"/>
    <property type="evidence" value="ECO:0007669"/>
    <property type="project" value="InterPro"/>
</dbReference>
<keyword evidence="1" id="KW-0808">Transferase</keyword>
<dbReference type="AlphaFoldDB" id="A0A1H9ELU3"/>
<dbReference type="Gene3D" id="3.30.30.40">
    <property type="match status" value="1"/>
</dbReference>
<dbReference type="EMBL" id="FOFG01000003">
    <property type="protein sequence ID" value="SEQ25978.1"/>
    <property type="molecule type" value="Genomic_DNA"/>
</dbReference>
<dbReference type="RefSeq" id="WP_092495801.1">
    <property type="nucleotide sequence ID" value="NZ_FOFG01000003.1"/>
</dbReference>
<dbReference type="SMART" id="SM00882">
    <property type="entry name" value="CoA_trans"/>
    <property type="match status" value="1"/>
</dbReference>
<dbReference type="Gene3D" id="3.40.1080.10">
    <property type="entry name" value="Glutaconate Coenzyme A-transferase"/>
    <property type="match status" value="1"/>
</dbReference>
<dbReference type="Proteomes" id="UP000199647">
    <property type="component" value="Unassembled WGS sequence"/>
</dbReference>
<accession>A0A1H9ELU3</accession>
<organism evidence="1 2">
    <name type="scientific">Faunimonas pinastri</name>
    <dbReference type="NCBI Taxonomy" id="1855383"/>
    <lineage>
        <taxon>Bacteria</taxon>
        <taxon>Pseudomonadati</taxon>
        <taxon>Pseudomonadota</taxon>
        <taxon>Alphaproteobacteria</taxon>
        <taxon>Hyphomicrobiales</taxon>
        <taxon>Afifellaceae</taxon>
        <taxon>Faunimonas</taxon>
    </lineage>
</organism>
<dbReference type="InterPro" id="IPR004165">
    <property type="entry name" value="CoA_trans_fam_I"/>
</dbReference>
<keyword evidence="2" id="KW-1185">Reference proteome</keyword>
<reference evidence="1 2" key="1">
    <citation type="submission" date="2016-10" db="EMBL/GenBank/DDBJ databases">
        <authorList>
            <person name="de Groot N.N."/>
        </authorList>
    </citation>
    <scope>NUCLEOTIDE SEQUENCE [LARGE SCALE GENOMIC DNA]</scope>
    <source>
        <strain evidence="1 2">A52C2</strain>
    </source>
</reference>
<gene>
    <name evidence="1" type="ORF">SAMN05216548_103195</name>
</gene>
<sequence length="310" mass="33702">MTSSGKLIPLEEVPRFFRDGMSLTAGGFAHSHQPMALLRELIRSGAKNLTLMGVAECWVAEFLAAAGVLDRAYFSNFMFEGFGRCRQFSEGVEAGRIEVEDHSHFGMVCRLQASALGLPFMPMRAMAGTDIVAVPGFEPAEEKSSFIASPFGNGHVTAVSPLKPDVAIIHAARADRLGNVQLFGTTSVVEEQARAAGTVIVSAEEIVETDVIRRQPELTIIPGLMVDAVVHLPYGAHPTGVYGYYEHDADHLGAYYAASRSSGDVRDFLRCWVRDMPDHWAYLDAVGMAKLMSLRTDPALGYARREGAHA</sequence>